<evidence type="ECO:0000256" key="3">
    <source>
        <dbReference type="ARBA" id="ARBA00021117"/>
    </source>
</evidence>
<evidence type="ECO:0000256" key="14">
    <source>
        <dbReference type="ARBA" id="ARBA00046362"/>
    </source>
</evidence>
<dbReference type="InterPro" id="IPR036020">
    <property type="entry name" value="WW_dom_sf"/>
</dbReference>
<evidence type="ECO:0000256" key="15">
    <source>
        <dbReference type="SAM" id="MobiDB-lite"/>
    </source>
</evidence>
<name>A0ABP0GKG1_CLALP</name>
<evidence type="ECO:0000256" key="2">
    <source>
        <dbReference type="ARBA" id="ARBA00004463"/>
    </source>
</evidence>
<keyword evidence="8" id="KW-0391">Immunity</keyword>
<dbReference type="EMBL" id="CAWYQH010000130">
    <property type="protein sequence ID" value="CAK8692080.1"/>
    <property type="molecule type" value="Genomic_DNA"/>
</dbReference>
<proteinExistence type="predicted"/>
<keyword evidence="18" id="KW-1185">Reference proteome</keyword>
<keyword evidence="10" id="KW-0804">Transcription</keyword>
<keyword evidence="4" id="KW-0597">Phosphoprotein</keyword>
<dbReference type="SMART" id="SM00456">
    <property type="entry name" value="WW"/>
    <property type="match status" value="1"/>
</dbReference>
<comment type="caution">
    <text evidence="17">The sequence shown here is derived from an EMBL/GenBank/DDBJ whole genome shotgun (WGS) entry which is preliminary data.</text>
</comment>
<dbReference type="PANTHER" id="PTHR21737">
    <property type="entry name" value="POLYGLUTAMINE BINDING PROTEIN 1/MARVEL MEMBRANE-ASSOCIATING DOMAIN CONTAINING 3"/>
    <property type="match status" value="1"/>
</dbReference>
<dbReference type="Proteomes" id="UP001642483">
    <property type="component" value="Unassembled WGS sequence"/>
</dbReference>
<gene>
    <name evidence="17" type="ORF">CVLEPA_LOCUS24828</name>
</gene>
<dbReference type="Gene3D" id="2.20.70.10">
    <property type="match status" value="1"/>
</dbReference>
<dbReference type="Gene3D" id="3.40.30.10">
    <property type="entry name" value="Glutaredoxin"/>
    <property type="match status" value="1"/>
</dbReference>
<evidence type="ECO:0000256" key="4">
    <source>
        <dbReference type="ARBA" id="ARBA00022553"/>
    </source>
</evidence>
<sequence length="238" mass="27273">MSEVYDHLLLPLTTDLCKDSYHVNRPPERETSPMERVHFSGFFLLPPRHTAKRGIITQTKSTSLQDEEVIEENYDNPGEVENRDEFGNPLPLIWKKVWNDEYNTCYYWDTESGRVSWLPPDDPETEIAYPASKLASGLERRNTQESDKAKSFSKMPRRKTTRSERIKEPEEFDPMDPSSYSDAPRGNWSVGLKKINDAKSGVDSTANGPLFQQRPYPSPGEVLNRNKQATQSYGPVQS</sequence>
<dbReference type="SUPFAM" id="SSF51045">
    <property type="entry name" value="WW domain"/>
    <property type="match status" value="1"/>
</dbReference>
<evidence type="ECO:0000256" key="6">
    <source>
        <dbReference type="ARBA" id="ARBA00022664"/>
    </source>
</evidence>
<keyword evidence="9" id="KW-0805">Transcription regulation</keyword>
<organism evidence="17 18">
    <name type="scientific">Clavelina lepadiformis</name>
    <name type="common">Light-bulb sea squirt</name>
    <name type="synonym">Ascidia lepadiformis</name>
    <dbReference type="NCBI Taxonomy" id="159417"/>
    <lineage>
        <taxon>Eukaryota</taxon>
        <taxon>Metazoa</taxon>
        <taxon>Chordata</taxon>
        <taxon>Tunicata</taxon>
        <taxon>Ascidiacea</taxon>
        <taxon>Aplousobranchia</taxon>
        <taxon>Clavelinidae</taxon>
        <taxon>Clavelina</taxon>
    </lineage>
</organism>
<evidence type="ECO:0000256" key="10">
    <source>
        <dbReference type="ARBA" id="ARBA00023163"/>
    </source>
</evidence>
<accession>A0ABP0GKG1</accession>
<comment type="subunit">
    <text evidence="14">Interacts with POU3F2/Brn-2, ATXN1, TXNL4A, HTT and AR. Interaction with ATXN1 correlates positively with the length of the polyglutamine tract. Interacts with RNA polymerase II large subunit in a phosphorylation-dependent manner. Forms a ternary complex with ATXN1 mutant and phosphorylated RNA polymerase II. Interacts (via C-terminus) with TXNL4A and CD2BP2. Interacts (via WW domain) with ATN1 and SF3B1, and may interact with additional splice factors. Interacts (via WW domain) with WBP11; Leading to reduce interaction between PQBP1 and TXNL4A. Interacts with CAPRIN1. Interacts with DDX1. Interacts with SFPQ. Interacts with KHSRP.</text>
</comment>
<feature type="region of interest" description="Disordered" evidence="15">
    <location>
        <begin position="131"/>
        <end position="238"/>
    </location>
</feature>
<keyword evidence="11" id="KW-0508">mRNA splicing</keyword>
<evidence type="ECO:0000256" key="13">
    <source>
        <dbReference type="ARBA" id="ARBA00042167"/>
    </source>
</evidence>
<evidence type="ECO:0000256" key="7">
    <source>
        <dbReference type="ARBA" id="ARBA00022737"/>
    </source>
</evidence>
<keyword evidence="12" id="KW-0539">Nucleus</keyword>
<comment type="subcellular location">
    <subcellularLocation>
        <location evidence="2">Cytoplasmic granule</location>
    </subcellularLocation>
    <subcellularLocation>
        <location evidence="1">Nucleus speckle</location>
    </subcellularLocation>
</comment>
<feature type="compositionally biased region" description="Polar residues" evidence="15">
    <location>
        <begin position="225"/>
        <end position="238"/>
    </location>
</feature>
<reference evidence="17 18" key="1">
    <citation type="submission" date="2024-02" db="EMBL/GenBank/DDBJ databases">
        <authorList>
            <person name="Daric V."/>
            <person name="Darras S."/>
        </authorList>
    </citation>
    <scope>NUCLEOTIDE SEQUENCE [LARGE SCALE GENOMIC DNA]</scope>
</reference>
<feature type="compositionally biased region" description="Basic and acidic residues" evidence="15">
    <location>
        <begin position="138"/>
        <end position="150"/>
    </location>
</feature>
<dbReference type="PROSITE" id="PS50020">
    <property type="entry name" value="WW_DOMAIN_2"/>
    <property type="match status" value="1"/>
</dbReference>
<evidence type="ECO:0000256" key="5">
    <source>
        <dbReference type="ARBA" id="ARBA00022588"/>
    </source>
</evidence>
<evidence type="ECO:0000256" key="12">
    <source>
        <dbReference type="ARBA" id="ARBA00023242"/>
    </source>
</evidence>
<protein>
    <recommendedName>
        <fullName evidence="3">Polyglutamine-binding protein 1</fullName>
    </recommendedName>
    <alternativeName>
        <fullName evidence="13">Polyglutamine tract-binding protein 1</fullName>
    </alternativeName>
</protein>
<keyword evidence="6" id="KW-0507">mRNA processing</keyword>
<evidence type="ECO:0000256" key="8">
    <source>
        <dbReference type="ARBA" id="ARBA00022859"/>
    </source>
</evidence>
<evidence type="ECO:0000256" key="1">
    <source>
        <dbReference type="ARBA" id="ARBA00004324"/>
    </source>
</evidence>
<evidence type="ECO:0000313" key="18">
    <source>
        <dbReference type="Proteomes" id="UP001642483"/>
    </source>
</evidence>
<dbReference type="InterPro" id="IPR001202">
    <property type="entry name" value="WW_dom"/>
</dbReference>
<keyword evidence="5" id="KW-0399">Innate immunity</keyword>
<dbReference type="PANTHER" id="PTHR21737:SF3">
    <property type="entry name" value="POLYGLUTAMINE-BINDING PROTEIN 1"/>
    <property type="match status" value="1"/>
</dbReference>
<evidence type="ECO:0000259" key="16">
    <source>
        <dbReference type="PROSITE" id="PS50020"/>
    </source>
</evidence>
<evidence type="ECO:0000256" key="9">
    <source>
        <dbReference type="ARBA" id="ARBA00023015"/>
    </source>
</evidence>
<keyword evidence="7" id="KW-0677">Repeat</keyword>
<evidence type="ECO:0000256" key="11">
    <source>
        <dbReference type="ARBA" id="ARBA00023187"/>
    </source>
</evidence>
<evidence type="ECO:0000313" key="17">
    <source>
        <dbReference type="EMBL" id="CAK8692080.1"/>
    </source>
</evidence>
<feature type="domain" description="WW" evidence="16">
    <location>
        <begin position="88"/>
        <end position="122"/>
    </location>
</feature>